<comment type="caution">
    <text evidence="1">The sequence shown here is derived from an EMBL/GenBank/DDBJ whole genome shotgun (WGS) entry which is preliminary data.</text>
</comment>
<name>A0A445AZU1_ARAHY</name>
<keyword evidence="2" id="KW-1185">Reference proteome</keyword>
<reference evidence="1 2" key="1">
    <citation type="submission" date="2019-01" db="EMBL/GenBank/DDBJ databases">
        <title>Sequencing of cultivated peanut Arachis hypogaea provides insights into genome evolution and oil improvement.</title>
        <authorList>
            <person name="Chen X."/>
        </authorList>
    </citation>
    <scope>NUCLEOTIDE SEQUENCE [LARGE SCALE GENOMIC DNA]</scope>
    <source>
        <strain evidence="2">cv. Fuhuasheng</strain>
        <tissue evidence="1">Leaves</tissue>
    </source>
</reference>
<gene>
    <name evidence="1" type="ORF">Ahy_B01g056892</name>
</gene>
<dbReference type="EMBL" id="SDMP01000011">
    <property type="protein sequence ID" value="RYR31944.1"/>
    <property type="molecule type" value="Genomic_DNA"/>
</dbReference>
<dbReference type="Proteomes" id="UP000289738">
    <property type="component" value="Chromosome B01"/>
</dbReference>
<evidence type="ECO:0000313" key="2">
    <source>
        <dbReference type="Proteomes" id="UP000289738"/>
    </source>
</evidence>
<evidence type="ECO:0000313" key="1">
    <source>
        <dbReference type="EMBL" id="RYR31944.1"/>
    </source>
</evidence>
<accession>A0A445AZU1</accession>
<protein>
    <submittedName>
        <fullName evidence="1">Uncharacterized protein</fullName>
    </submittedName>
</protein>
<proteinExistence type="predicted"/>
<dbReference type="AlphaFoldDB" id="A0A445AZU1"/>
<sequence length="126" mass="14328">MAHMLGVVVPKDEEFRIRIEYSSRQSIVAAIRSSTISRRVDYIVCESEPQTFYAKCKMFGCGYSDTQWEAHVPMGTISPDYSKLDSDTVAKAKKPLVEIDPSLKVKYIIVEVQPKFNYTSIIERLG</sequence>
<organism evidence="1 2">
    <name type="scientific">Arachis hypogaea</name>
    <name type="common">Peanut</name>
    <dbReference type="NCBI Taxonomy" id="3818"/>
    <lineage>
        <taxon>Eukaryota</taxon>
        <taxon>Viridiplantae</taxon>
        <taxon>Streptophyta</taxon>
        <taxon>Embryophyta</taxon>
        <taxon>Tracheophyta</taxon>
        <taxon>Spermatophyta</taxon>
        <taxon>Magnoliopsida</taxon>
        <taxon>eudicotyledons</taxon>
        <taxon>Gunneridae</taxon>
        <taxon>Pentapetalae</taxon>
        <taxon>rosids</taxon>
        <taxon>fabids</taxon>
        <taxon>Fabales</taxon>
        <taxon>Fabaceae</taxon>
        <taxon>Papilionoideae</taxon>
        <taxon>50 kb inversion clade</taxon>
        <taxon>dalbergioids sensu lato</taxon>
        <taxon>Dalbergieae</taxon>
        <taxon>Pterocarpus clade</taxon>
        <taxon>Arachis</taxon>
    </lineage>
</organism>